<accession>A0AAW5NU52</accession>
<name>A0AAW5NU52_9BACE</name>
<gene>
    <name evidence="1" type="ORF">NXW97_08885</name>
    <name evidence="2" type="ORF">NXY30_10275</name>
</gene>
<dbReference type="GeneID" id="69588942"/>
<dbReference type="RefSeq" id="WP_130061481.1">
    <property type="nucleotide sequence ID" value="NZ_CABMFH010000001.1"/>
</dbReference>
<sequence>MISLLFIDLNGIPETPAENCLIENLMGKTDKLIRMTDVKGFTLKNITIQSKDSTVLIDDGRNILFEQVHFQIPGGKVKIKTQGDLAKEPQFVRCLMKEY</sequence>
<keyword evidence="3" id="KW-1185">Reference proteome</keyword>
<evidence type="ECO:0000313" key="3">
    <source>
        <dbReference type="Proteomes" id="UP001060104"/>
    </source>
</evidence>
<proteinExistence type="predicted"/>
<dbReference type="Proteomes" id="UP001060104">
    <property type="component" value="Chromosome"/>
</dbReference>
<evidence type="ECO:0000313" key="1">
    <source>
        <dbReference type="EMBL" id="MCS2792119.1"/>
    </source>
</evidence>
<dbReference type="EMBL" id="CP103141">
    <property type="protein sequence ID" value="UVQ76723.1"/>
    <property type="molecule type" value="Genomic_DNA"/>
</dbReference>
<evidence type="ECO:0000313" key="4">
    <source>
        <dbReference type="Proteomes" id="UP001204548"/>
    </source>
</evidence>
<reference evidence="1" key="1">
    <citation type="submission" date="2022-08" db="EMBL/GenBank/DDBJ databases">
        <title>Genome Sequencing of Bacteroides fragilis Group Isolates with Nanopore Technology.</title>
        <authorList>
            <person name="Tisza M.J."/>
            <person name="Smith D."/>
            <person name="Dekker J.P."/>
        </authorList>
    </citation>
    <scope>NUCLEOTIDE SEQUENCE</scope>
    <source>
        <strain evidence="1">BFG-351</strain>
        <strain evidence="2">BFG-527</strain>
    </source>
</reference>
<protein>
    <submittedName>
        <fullName evidence="1">Uncharacterized protein</fullName>
    </submittedName>
</protein>
<organism evidence="1 4">
    <name type="scientific">Bacteroides faecis</name>
    <dbReference type="NCBI Taxonomy" id="674529"/>
    <lineage>
        <taxon>Bacteria</taxon>
        <taxon>Pseudomonadati</taxon>
        <taxon>Bacteroidota</taxon>
        <taxon>Bacteroidia</taxon>
        <taxon>Bacteroidales</taxon>
        <taxon>Bacteroidaceae</taxon>
        <taxon>Bacteroides</taxon>
    </lineage>
</organism>
<dbReference type="AlphaFoldDB" id="A0AAW5NU52"/>
<dbReference type="EMBL" id="JANUTS010000001">
    <property type="protein sequence ID" value="MCS2792119.1"/>
    <property type="molecule type" value="Genomic_DNA"/>
</dbReference>
<dbReference type="Proteomes" id="UP001204548">
    <property type="component" value="Unassembled WGS sequence"/>
</dbReference>
<evidence type="ECO:0000313" key="2">
    <source>
        <dbReference type="EMBL" id="UVQ76723.1"/>
    </source>
</evidence>